<sequence>MRLQISPVHHLLHNMKSTVLTCLLALTGMVLKAQSNAAPSEHLVFSFASDAVAKIHKVKIVQSAYTSYFAVHNYNGGYNGLQQTPDSSKGSSHTLIASLWDPNTSGGIYSSVFYAAPNTYTGRFGGEGDGWQSINPYNWTLNTWYNIAIRSWKSKGNMYVATFIQNLSTNQWFLTSILAEPSPAGYLGSGNDAFLENWDGSNAAWDGRFKRKAFFKDCWNLDAAGNWSKHTSRYFSANANDAGRNGIYDRAFNAGYDATEDAYFMEHGADVTPGAGFGTGRTLTLPVQTNQGTAPVLTTASVTGVSASYAPGKIIVNWTTDNTKSPQLAAKVEILSGSTVVQTYIDTVPQRRADTLTTSLAAGTYTARVTVEDIFNGMATPVTGTFSITSGTTWYKLKNVFSGKYLDVKNNSTANSATLVQNAASSNYSQQWSLSTGGVTTIVNRGSGKAIDLPGSAQDLGTHPIQYTLNGGGTNQQWHLVGAGSGAYLIQSNMSNHYILDDSASSTTNGTGIILYSYTGTGTANQQWTLETVSTLAAPLAIAASDMQAAPASQAGNMDIQVYPNPVTSTLHVQLGETKTAKYTQLVITDLSGHRMKVVNINNTGNIDVSRLQAGLYFITGNGVTKQFVKQ</sequence>
<evidence type="ECO:0000313" key="4">
    <source>
        <dbReference type="Proteomes" id="UP000261284"/>
    </source>
</evidence>
<dbReference type="InterPro" id="IPR035992">
    <property type="entry name" value="Ricin_B-like_lectins"/>
</dbReference>
<dbReference type="NCBIfam" id="TIGR04183">
    <property type="entry name" value="Por_Secre_tail"/>
    <property type="match status" value="1"/>
</dbReference>
<dbReference type="InterPro" id="IPR021862">
    <property type="entry name" value="DUF3472"/>
</dbReference>
<gene>
    <name evidence="3" type="ORF">DXN05_16015</name>
</gene>
<dbReference type="PROSITE" id="PS50231">
    <property type="entry name" value="RICIN_B_LECTIN"/>
    <property type="match status" value="1"/>
</dbReference>
<feature type="signal peptide" evidence="1">
    <location>
        <begin position="1"/>
        <end position="37"/>
    </location>
</feature>
<proteinExistence type="predicted"/>
<protein>
    <submittedName>
        <fullName evidence="3">DUF3472 domain-containing protein</fullName>
    </submittedName>
</protein>
<dbReference type="EMBL" id="QTJU01000006">
    <property type="protein sequence ID" value="RFM26986.1"/>
    <property type="molecule type" value="Genomic_DNA"/>
</dbReference>
<dbReference type="Pfam" id="PF14200">
    <property type="entry name" value="RicinB_lectin_2"/>
    <property type="match status" value="2"/>
</dbReference>
<dbReference type="Gene3D" id="2.80.10.50">
    <property type="match status" value="2"/>
</dbReference>
<evidence type="ECO:0000313" key="3">
    <source>
        <dbReference type="EMBL" id="RFM26986.1"/>
    </source>
</evidence>
<reference evidence="3 4" key="1">
    <citation type="submission" date="2018-08" db="EMBL/GenBank/DDBJ databases">
        <title>Chitinophagaceae sp. K23C18032701, a novel bacterium isolated from forest soil.</title>
        <authorList>
            <person name="Wang C."/>
        </authorList>
    </citation>
    <scope>NUCLEOTIDE SEQUENCE [LARGE SCALE GENOMIC DNA]</scope>
    <source>
        <strain evidence="3 4">K23C18032701</strain>
    </source>
</reference>
<dbReference type="Pfam" id="PF18962">
    <property type="entry name" value="Por_Secre_tail"/>
    <property type="match status" value="1"/>
</dbReference>
<comment type="caution">
    <text evidence="3">The sequence shown here is derived from an EMBL/GenBank/DDBJ whole genome shotgun (WGS) entry which is preliminary data.</text>
</comment>
<dbReference type="Pfam" id="PF11958">
    <property type="entry name" value="DUF3472"/>
    <property type="match status" value="1"/>
</dbReference>
<dbReference type="InterPro" id="IPR000772">
    <property type="entry name" value="Ricin_B_lectin"/>
</dbReference>
<dbReference type="InterPro" id="IPR026444">
    <property type="entry name" value="Secre_tail"/>
</dbReference>
<keyword evidence="1" id="KW-0732">Signal</keyword>
<name>A0A3E1NG91_9BACT</name>
<accession>A0A3E1NG91</accession>
<organism evidence="3 4">
    <name type="scientific">Deminuibacter soli</name>
    <dbReference type="NCBI Taxonomy" id="2291815"/>
    <lineage>
        <taxon>Bacteria</taxon>
        <taxon>Pseudomonadati</taxon>
        <taxon>Bacteroidota</taxon>
        <taxon>Chitinophagia</taxon>
        <taxon>Chitinophagales</taxon>
        <taxon>Chitinophagaceae</taxon>
        <taxon>Deminuibacter</taxon>
    </lineage>
</organism>
<dbReference type="SUPFAM" id="SSF50370">
    <property type="entry name" value="Ricin B-like lectins"/>
    <property type="match status" value="1"/>
</dbReference>
<evidence type="ECO:0000259" key="2">
    <source>
        <dbReference type="SMART" id="SM00458"/>
    </source>
</evidence>
<evidence type="ECO:0000256" key="1">
    <source>
        <dbReference type="SAM" id="SignalP"/>
    </source>
</evidence>
<feature type="domain" description="Ricin B lectin" evidence="2">
    <location>
        <begin position="391"/>
        <end position="531"/>
    </location>
</feature>
<dbReference type="Proteomes" id="UP000261284">
    <property type="component" value="Unassembled WGS sequence"/>
</dbReference>
<dbReference type="AlphaFoldDB" id="A0A3E1NG91"/>
<feature type="chain" id="PRO_5017542652" evidence="1">
    <location>
        <begin position="38"/>
        <end position="631"/>
    </location>
</feature>
<keyword evidence="4" id="KW-1185">Reference proteome</keyword>
<dbReference type="CDD" id="cd00161">
    <property type="entry name" value="beta-trefoil_Ricin-like"/>
    <property type="match status" value="1"/>
</dbReference>
<dbReference type="SMART" id="SM00458">
    <property type="entry name" value="RICIN"/>
    <property type="match status" value="1"/>
</dbReference>